<sequence length="427" mass="47726">MTVKSGPSTGQEHAQRHPHRQLKRKLPLSAPPRESQYYSYTSSGHWGLSECLLPQFRFFEPAHFCKGRPLRPLAPSLRKMGVFNRLLLFFLGLVPLFLAKKAQGAAVNVAEPLVTEGTRHTSLGLDDFPPTEYPSGRPDPDGFRQEHTVEQPHELQPPSPPTMTFRFVDEKGNVTEVPIQFKEAQLEPRGFWGDVLANGMALFLAYAAIIILKELLTWSSSRRKKAAESSLRAHVALRREAISAELRTIESGFEDIERSDKGGRDEGAEEELKHFLDLLDGYRYELKDYDTPALVAYIDSLIVKISQLLKHISRNIPERERLDGPSASPVPSTNISESESVGAEGSASQAGNHDAETKEQVADGSDKVSGENEGERSEKEITASQTKQKPDMDLVLLVKEQNPDLSPRETILLASELTRKRRNKRDT</sequence>
<feature type="compositionally biased region" description="Polar residues" evidence="1">
    <location>
        <begin position="1"/>
        <end position="12"/>
    </location>
</feature>
<gene>
    <name evidence="4" type="primary">LOC34622781</name>
</gene>
<dbReference type="AlphaFoldDB" id="A0A6P5WDI9"/>
<feature type="compositionally biased region" description="Basic and acidic residues" evidence="1">
    <location>
        <begin position="138"/>
        <end position="153"/>
    </location>
</feature>
<evidence type="ECO:0000313" key="3">
    <source>
        <dbReference type="Proteomes" id="UP000515125"/>
    </source>
</evidence>
<feature type="transmembrane region" description="Helical" evidence="2">
    <location>
        <begin position="195"/>
        <end position="216"/>
    </location>
</feature>
<accession>A0A6P5WDI9</accession>
<feature type="region of interest" description="Disordered" evidence="1">
    <location>
        <begin position="120"/>
        <end position="161"/>
    </location>
</feature>
<feature type="compositionally biased region" description="Basic residues" evidence="1">
    <location>
        <begin position="16"/>
        <end position="26"/>
    </location>
</feature>
<proteinExistence type="predicted"/>
<evidence type="ECO:0000256" key="1">
    <source>
        <dbReference type="SAM" id="MobiDB-lite"/>
    </source>
</evidence>
<keyword evidence="3" id="KW-1185">Reference proteome</keyword>
<protein>
    <submittedName>
        <fullName evidence="4">Uncharacterized protein LOC34622781</fullName>
    </submittedName>
</protein>
<dbReference type="Proteomes" id="UP000515125">
    <property type="component" value="Unplaced"/>
</dbReference>
<organism evidence="3 4">
    <name type="scientific">Cyclospora cayetanensis</name>
    <dbReference type="NCBI Taxonomy" id="88456"/>
    <lineage>
        <taxon>Eukaryota</taxon>
        <taxon>Sar</taxon>
        <taxon>Alveolata</taxon>
        <taxon>Apicomplexa</taxon>
        <taxon>Conoidasida</taxon>
        <taxon>Coccidia</taxon>
        <taxon>Eucoccidiorida</taxon>
        <taxon>Eimeriorina</taxon>
        <taxon>Eimeriidae</taxon>
        <taxon>Cyclospora</taxon>
    </lineage>
</organism>
<keyword evidence="2" id="KW-0472">Membrane</keyword>
<feature type="region of interest" description="Disordered" evidence="1">
    <location>
        <begin position="1"/>
        <end position="34"/>
    </location>
</feature>
<keyword evidence="2" id="KW-1133">Transmembrane helix</keyword>
<dbReference type="OrthoDB" id="348454at2759"/>
<dbReference type="GeneID" id="34622781"/>
<dbReference type="RefSeq" id="XP_022590817.2">
    <property type="nucleotide sequence ID" value="XM_022735924.2"/>
</dbReference>
<reference evidence="4" key="1">
    <citation type="submission" date="2025-08" db="UniProtKB">
        <authorList>
            <consortium name="RefSeq"/>
        </authorList>
    </citation>
    <scope>IDENTIFICATION</scope>
</reference>
<evidence type="ECO:0000313" key="4">
    <source>
        <dbReference type="RefSeq" id="XP_022590817.2"/>
    </source>
</evidence>
<name>A0A6P5WDI9_9EIME</name>
<feature type="transmembrane region" description="Helical" evidence="2">
    <location>
        <begin position="82"/>
        <end position="99"/>
    </location>
</feature>
<feature type="compositionally biased region" description="Low complexity" evidence="1">
    <location>
        <begin position="336"/>
        <end position="351"/>
    </location>
</feature>
<keyword evidence="2" id="KW-0812">Transmembrane</keyword>
<feature type="region of interest" description="Disordered" evidence="1">
    <location>
        <begin position="319"/>
        <end position="427"/>
    </location>
</feature>
<feature type="compositionally biased region" description="Basic and acidic residues" evidence="1">
    <location>
        <begin position="353"/>
        <end position="381"/>
    </location>
</feature>
<evidence type="ECO:0000256" key="2">
    <source>
        <dbReference type="SAM" id="Phobius"/>
    </source>
</evidence>